<dbReference type="InterPro" id="IPR048494">
    <property type="entry name" value="Dit-like_N"/>
</dbReference>
<accession>A0ABT4GQQ0</accession>
<dbReference type="PROSITE" id="PS51782">
    <property type="entry name" value="LYSM"/>
    <property type="match status" value="1"/>
</dbReference>
<comment type="caution">
    <text evidence="3">The sequence shown here is derived from an EMBL/GenBank/DDBJ whole genome shotgun (WGS) entry which is preliminary data.</text>
</comment>
<dbReference type="Pfam" id="PF21821">
    <property type="entry name" value="Dit_like"/>
    <property type="match status" value="1"/>
</dbReference>
<dbReference type="CDD" id="cd00118">
    <property type="entry name" value="LysM"/>
    <property type="match status" value="1"/>
</dbReference>
<keyword evidence="4" id="KW-1185">Reference proteome</keyword>
<evidence type="ECO:0000313" key="3">
    <source>
        <dbReference type="EMBL" id="MCY9758977.1"/>
    </source>
</evidence>
<dbReference type="Gene3D" id="3.10.350.10">
    <property type="entry name" value="LysM domain"/>
    <property type="match status" value="1"/>
</dbReference>
<feature type="region of interest" description="Disordered" evidence="1">
    <location>
        <begin position="130"/>
        <end position="174"/>
    </location>
</feature>
<evidence type="ECO:0000256" key="1">
    <source>
        <dbReference type="SAM" id="MobiDB-lite"/>
    </source>
</evidence>
<organism evidence="3 4">
    <name type="scientific">Paenibacillus alvei</name>
    <name type="common">Bacillus alvei</name>
    <dbReference type="NCBI Taxonomy" id="44250"/>
    <lineage>
        <taxon>Bacteria</taxon>
        <taxon>Bacillati</taxon>
        <taxon>Bacillota</taxon>
        <taxon>Bacilli</taxon>
        <taxon>Bacillales</taxon>
        <taxon>Paenibacillaceae</taxon>
        <taxon>Paenibacillus</taxon>
    </lineage>
</organism>
<feature type="domain" description="LysM" evidence="2">
    <location>
        <begin position="169"/>
        <end position="214"/>
    </location>
</feature>
<name>A0ABT4GQQ0_PAEAL</name>
<protein>
    <submittedName>
        <fullName evidence="3">LysM peptidoglycan-binding domain-containing protein</fullName>
    </submittedName>
</protein>
<evidence type="ECO:0000259" key="2">
    <source>
        <dbReference type="PROSITE" id="PS51782"/>
    </source>
</evidence>
<dbReference type="InterPro" id="IPR036779">
    <property type="entry name" value="LysM_dom_sf"/>
</dbReference>
<feature type="compositionally biased region" description="Basic residues" evidence="1">
    <location>
        <begin position="135"/>
        <end position="146"/>
    </location>
</feature>
<dbReference type="EMBL" id="JAMDNP010000001">
    <property type="protein sequence ID" value="MCY9758977.1"/>
    <property type="molecule type" value="Genomic_DNA"/>
</dbReference>
<dbReference type="RefSeq" id="WP_268600607.1">
    <property type="nucleotide sequence ID" value="NZ_JAMDNP010000001.1"/>
</dbReference>
<sequence length="215" mass="23529">MATIDGISIHVTSEKPSYSVRVSTYPIEGGAAITDHVEPQLITLNITGLLVNDASKTRNELLAKMNAGATVKYIGRNSFMNCVITSFESTHEYTNAAGMGFTMQLQEIKKVKSLFSKKLPKKIQTVVKVLDKSGRKQTKTTKKSASKGKTSTSKGKSKGKSKNKGPTGKKHTVRDNQTWEALAYTYKVPLKTLRSWNPQIPKGTRLKPGMVVIVG</sequence>
<dbReference type="Pfam" id="PF01476">
    <property type="entry name" value="LysM"/>
    <property type="match status" value="1"/>
</dbReference>
<proteinExistence type="predicted"/>
<gene>
    <name evidence="3" type="ORF">M5X12_00175</name>
</gene>
<feature type="compositionally biased region" description="Basic residues" evidence="1">
    <location>
        <begin position="155"/>
        <end position="172"/>
    </location>
</feature>
<dbReference type="SMART" id="SM00257">
    <property type="entry name" value="LysM"/>
    <property type="match status" value="1"/>
</dbReference>
<evidence type="ECO:0000313" key="4">
    <source>
        <dbReference type="Proteomes" id="UP001527181"/>
    </source>
</evidence>
<reference evidence="3 4" key="1">
    <citation type="submission" date="2022-05" db="EMBL/GenBank/DDBJ databases">
        <title>Genome Sequencing of Bee-Associated Microbes.</title>
        <authorList>
            <person name="Dunlap C."/>
        </authorList>
    </citation>
    <scope>NUCLEOTIDE SEQUENCE [LARGE SCALE GENOMIC DNA]</scope>
    <source>
        <strain evidence="3 4">NRRL B-04010</strain>
    </source>
</reference>
<dbReference type="InterPro" id="IPR018392">
    <property type="entry name" value="LysM"/>
</dbReference>
<dbReference type="SUPFAM" id="SSF54106">
    <property type="entry name" value="LysM domain"/>
    <property type="match status" value="1"/>
</dbReference>
<dbReference type="Proteomes" id="UP001527181">
    <property type="component" value="Unassembled WGS sequence"/>
</dbReference>